<proteinExistence type="predicted"/>
<evidence type="ECO:0000259" key="1">
    <source>
        <dbReference type="Pfam" id="PF12697"/>
    </source>
</evidence>
<evidence type="ECO:0000313" key="3">
    <source>
        <dbReference type="Proteomes" id="UP000198307"/>
    </source>
</evidence>
<dbReference type="InterPro" id="IPR029058">
    <property type="entry name" value="AB_hydrolase_fold"/>
</dbReference>
<dbReference type="Pfam" id="PF12697">
    <property type="entry name" value="Abhydrolase_6"/>
    <property type="match status" value="1"/>
</dbReference>
<keyword evidence="2" id="KW-0378">Hydrolase</keyword>
<dbReference type="Gene3D" id="3.40.50.1820">
    <property type="entry name" value="alpha/beta hydrolase"/>
    <property type="match status" value="1"/>
</dbReference>
<dbReference type="RefSeq" id="WP_089345390.1">
    <property type="nucleotide sequence ID" value="NZ_CP067129.1"/>
</dbReference>
<dbReference type="InterPro" id="IPR000073">
    <property type="entry name" value="AB_hydrolase_1"/>
</dbReference>
<dbReference type="GO" id="GO:0004177">
    <property type="term" value="F:aminopeptidase activity"/>
    <property type="evidence" value="ECO:0007669"/>
    <property type="project" value="UniProtKB-KW"/>
</dbReference>
<dbReference type="InterPro" id="IPR050266">
    <property type="entry name" value="AB_hydrolase_sf"/>
</dbReference>
<dbReference type="Proteomes" id="UP000198307">
    <property type="component" value="Unassembled WGS sequence"/>
</dbReference>
<dbReference type="SUPFAM" id="SSF53474">
    <property type="entry name" value="alpha/beta-Hydrolases"/>
    <property type="match status" value="1"/>
</dbReference>
<reference evidence="2 3" key="1">
    <citation type="submission" date="2017-07" db="EMBL/GenBank/DDBJ databases">
        <authorList>
            <person name="Sun Z.S."/>
            <person name="Albrecht U."/>
            <person name="Echele G."/>
            <person name="Lee C.C."/>
        </authorList>
    </citation>
    <scope>NUCLEOTIDE SEQUENCE [LARGE SCALE GENOMIC DNA]</scope>
    <source>
        <strain evidence="2 3">DSM 14827</strain>
    </source>
</reference>
<dbReference type="PANTHER" id="PTHR43798:SF33">
    <property type="entry name" value="HYDROLASE, PUTATIVE (AFU_ORTHOLOGUE AFUA_2G14860)-RELATED"/>
    <property type="match status" value="1"/>
</dbReference>
<dbReference type="OrthoDB" id="5416147at2"/>
<keyword evidence="2" id="KW-0645">Protease</keyword>
<keyword evidence="2" id="KW-0031">Aminopeptidase</keyword>
<name>A0A239Q1C6_9RHOB</name>
<accession>A0A239Q1C6</accession>
<dbReference type="GO" id="GO:0016020">
    <property type="term" value="C:membrane"/>
    <property type="evidence" value="ECO:0007669"/>
    <property type="project" value="TreeGrafter"/>
</dbReference>
<dbReference type="EMBL" id="FZQB01000015">
    <property type="protein sequence ID" value="SNT76053.1"/>
    <property type="molecule type" value="Genomic_DNA"/>
</dbReference>
<organism evidence="2 3">
    <name type="scientific">Paracoccus seriniphilus</name>
    <dbReference type="NCBI Taxonomy" id="184748"/>
    <lineage>
        <taxon>Bacteria</taxon>
        <taxon>Pseudomonadati</taxon>
        <taxon>Pseudomonadota</taxon>
        <taxon>Alphaproteobacteria</taxon>
        <taxon>Rhodobacterales</taxon>
        <taxon>Paracoccaceae</taxon>
        <taxon>Paracoccus</taxon>
    </lineage>
</organism>
<evidence type="ECO:0000313" key="2">
    <source>
        <dbReference type="EMBL" id="SNT76053.1"/>
    </source>
</evidence>
<protein>
    <submittedName>
        <fullName evidence="2">Serine aminopeptidase, S33</fullName>
    </submittedName>
</protein>
<feature type="domain" description="AB hydrolase-1" evidence="1">
    <location>
        <begin position="76"/>
        <end position="279"/>
    </location>
</feature>
<dbReference type="PANTHER" id="PTHR43798">
    <property type="entry name" value="MONOACYLGLYCEROL LIPASE"/>
    <property type="match status" value="1"/>
</dbReference>
<keyword evidence="3" id="KW-1185">Reference proteome</keyword>
<gene>
    <name evidence="2" type="ORF">SAMN05444959_1156</name>
</gene>
<dbReference type="AlphaFoldDB" id="A0A239Q1C6"/>
<sequence>MFWGRNAARILVALMVGLVLFCVFGPKEAVTLDTPTITLPDDLDGWLAEREAGIAASKAAWIDWRGQPGQRTDLALIYIHGFSGNPSELNPVPHEVAEAVGANLYSVRLAGHGGADETLARSHVADWWHDVAEAVSVGERLGHKVVLMGLSTGGTLAALAALDGELGARIDGVVLLSPNFGVNDRYIRVLDLPFARQIVRLVLPQNRCGGSEDVNSDAGLMAPCPAIEAAIPMAALVRKARAADFSKADQPAFFIWSYDDSIVRPEATSEVAEEWGGRVTRLNVTPGKRDDPYGHMLAGDSFSPRLSPLMAKAITLWLTQLGAT</sequence>